<reference evidence="3 4" key="1">
    <citation type="submission" date="2016-09" db="EMBL/GenBank/DDBJ databases">
        <title>Complete genome sequencing of Streptomyces lydicus 103 and metabolic pathways analysis of antibiotic biosynthesis.</title>
        <authorList>
            <person name="Jia N."/>
            <person name="Ding M.-Z."/>
            <person name="Gao F."/>
            <person name="Yuan Y.-J."/>
        </authorList>
    </citation>
    <scope>NUCLEOTIDE SEQUENCE [LARGE SCALE GENOMIC DNA]</scope>
    <source>
        <strain evidence="3 4">103</strain>
    </source>
</reference>
<evidence type="ECO:0008006" key="5">
    <source>
        <dbReference type="Google" id="ProtNLM"/>
    </source>
</evidence>
<gene>
    <name evidence="3" type="ORF">SL103_31930</name>
</gene>
<protein>
    <recommendedName>
        <fullName evidence="5">Lipoprotein</fullName>
    </recommendedName>
</protein>
<evidence type="ECO:0000313" key="4">
    <source>
        <dbReference type="Proteomes" id="UP000094094"/>
    </source>
</evidence>
<accession>A0A1D7VU24</accession>
<feature type="compositionally biased region" description="Basic and acidic residues" evidence="1">
    <location>
        <begin position="28"/>
        <end position="39"/>
    </location>
</feature>
<organism evidence="3 4">
    <name type="scientific">Streptomyces lydicus</name>
    <dbReference type="NCBI Taxonomy" id="47763"/>
    <lineage>
        <taxon>Bacteria</taxon>
        <taxon>Bacillati</taxon>
        <taxon>Actinomycetota</taxon>
        <taxon>Actinomycetes</taxon>
        <taxon>Kitasatosporales</taxon>
        <taxon>Streptomycetaceae</taxon>
        <taxon>Streptomyces</taxon>
    </lineage>
</organism>
<dbReference type="Proteomes" id="UP000094094">
    <property type="component" value="Chromosome"/>
</dbReference>
<dbReference type="RefSeq" id="WP_069572438.1">
    <property type="nucleotide sequence ID" value="NZ_CP017157.1"/>
</dbReference>
<feature type="signal peptide" evidence="2">
    <location>
        <begin position="1"/>
        <end position="26"/>
    </location>
</feature>
<dbReference type="KEGG" id="slc:SL103_31930"/>
<evidence type="ECO:0000256" key="2">
    <source>
        <dbReference type="SAM" id="SignalP"/>
    </source>
</evidence>
<proteinExistence type="predicted"/>
<evidence type="ECO:0000256" key="1">
    <source>
        <dbReference type="SAM" id="MobiDB-lite"/>
    </source>
</evidence>
<keyword evidence="2" id="KW-0732">Signal</keyword>
<evidence type="ECO:0000313" key="3">
    <source>
        <dbReference type="EMBL" id="AOP50263.1"/>
    </source>
</evidence>
<feature type="region of interest" description="Disordered" evidence="1">
    <location>
        <begin position="28"/>
        <end position="75"/>
    </location>
</feature>
<dbReference type="OrthoDB" id="4318346at2"/>
<sequence length="216" mass="22740">MLHTKSVWLRAVAPAAVLALTLTACGDDKDSAGAQDHKKSNAAADAPKTEKKSAEPVAGGELKAGRRGTGKFREENGKREITYDVAAEKVHVGTEAEARKLVSDPKDAKGLVAATAWITYTNKGGGVVKDMPRVGNESEIYADGRRGGLLIGAAEDGPGCEDTIDIENWKVGQSHTLCQTYMIPAGAKSVEVHWAGEGQSAPFVWKFAHAGGADRS</sequence>
<dbReference type="EMBL" id="CP017157">
    <property type="protein sequence ID" value="AOP50263.1"/>
    <property type="molecule type" value="Genomic_DNA"/>
</dbReference>
<name>A0A1D7VU24_9ACTN</name>
<feature type="chain" id="PRO_5009101308" description="Lipoprotein" evidence="2">
    <location>
        <begin position="27"/>
        <end position="216"/>
    </location>
</feature>
<dbReference type="PROSITE" id="PS51257">
    <property type="entry name" value="PROKAR_LIPOPROTEIN"/>
    <property type="match status" value="1"/>
</dbReference>
<keyword evidence="4" id="KW-1185">Reference proteome</keyword>
<dbReference type="AlphaFoldDB" id="A0A1D7VU24"/>